<comment type="subcellular location">
    <subcellularLocation>
        <location evidence="7">Cytoplasm</location>
    </subcellularLocation>
</comment>
<keyword evidence="2 7" id="KW-0408">Iron</keyword>
<organism evidence="9 10">
    <name type="scientific">Sporocytophaga myxococcoides</name>
    <dbReference type="NCBI Taxonomy" id="153721"/>
    <lineage>
        <taxon>Bacteria</taxon>
        <taxon>Pseudomonadati</taxon>
        <taxon>Bacteroidota</taxon>
        <taxon>Cytophagia</taxon>
        <taxon>Cytophagales</taxon>
        <taxon>Cytophagaceae</taxon>
        <taxon>Sporocytophaga</taxon>
    </lineage>
</organism>
<sequence length="341" mass="39567">MNKVKKTAVFLINLGTPDSPSVPDVRKYLREFLMDRRVIDIPFLNRWFLINFIIAPFRAPKSAKVYKELWTDEGSPLLTYGIEAQKLLQEKLGENFQVFFGMRYQNPSIEKTVKEMEGKGFEKIVILPLFPQYASASTGSAVEKAMEYINKWEVIPEIKIVANFPNHPLFIKAFAEIGRKYIEKDRFDHIIFTYHGIPERQIKKSAVQGYCQLNDKCCSKYHSKNYYCYRAQCYETTRHLVKELGLAEGTYSVAFQSRLGKTPWIKPYTDDLIKELGEKGVKRVLAFSPSFVADCLETTIEGGVEYRDMFKEHGGEHWQLVESLNNHPIWIECMEDLVINN</sequence>
<keyword evidence="4 7" id="KW-0456">Lyase</keyword>
<keyword evidence="10" id="KW-1185">Reference proteome</keyword>
<dbReference type="GO" id="GO:0046872">
    <property type="term" value="F:metal ion binding"/>
    <property type="evidence" value="ECO:0007669"/>
    <property type="project" value="UniProtKB-KW"/>
</dbReference>
<dbReference type="PANTHER" id="PTHR11108:SF1">
    <property type="entry name" value="FERROCHELATASE, MITOCHONDRIAL"/>
    <property type="match status" value="1"/>
</dbReference>
<feature type="binding site" evidence="7">
    <location>
        <position position="195"/>
    </location>
    <ligand>
        <name>Fe(2+)</name>
        <dbReference type="ChEBI" id="CHEBI:29033"/>
    </ligand>
</feature>
<comment type="function">
    <text evidence="7">Catalyzes the ferrous insertion into protoporphyrin IX.</text>
</comment>
<dbReference type="PANTHER" id="PTHR11108">
    <property type="entry name" value="FERROCHELATASE"/>
    <property type="match status" value="1"/>
</dbReference>
<evidence type="ECO:0000256" key="3">
    <source>
        <dbReference type="ARBA" id="ARBA00023133"/>
    </source>
</evidence>
<evidence type="ECO:0000256" key="2">
    <source>
        <dbReference type="ARBA" id="ARBA00023004"/>
    </source>
</evidence>
<feature type="binding site" evidence="7">
    <location>
        <position position="297"/>
    </location>
    <ligand>
        <name>Fe(2+)</name>
        <dbReference type="ChEBI" id="CHEBI:29033"/>
    </ligand>
</feature>
<dbReference type="InterPro" id="IPR033644">
    <property type="entry name" value="Ferrochelatase_C"/>
</dbReference>
<dbReference type="InterPro" id="IPR033659">
    <property type="entry name" value="Ferrochelatase_N"/>
</dbReference>
<comment type="catalytic activity">
    <reaction evidence="6">
        <text>Fe-coproporphyrin III + 2 H(+) = coproporphyrin III + Fe(2+)</text>
        <dbReference type="Rhea" id="RHEA:49572"/>
        <dbReference type="ChEBI" id="CHEBI:15378"/>
        <dbReference type="ChEBI" id="CHEBI:29033"/>
        <dbReference type="ChEBI" id="CHEBI:68438"/>
        <dbReference type="ChEBI" id="CHEBI:131725"/>
        <dbReference type="EC" id="4.99.1.9"/>
    </reaction>
    <physiologicalReaction direction="right-to-left" evidence="6">
        <dbReference type="Rhea" id="RHEA:49574"/>
    </physiologicalReaction>
</comment>
<dbReference type="AlphaFoldDB" id="A0A098LBU7"/>
<dbReference type="OrthoDB" id="9809741at2"/>
<keyword evidence="3 7" id="KW-0350">Heme biosynthesis</keyword>
<evidence type="ECO:0000256" key="7">
    <source>
        <dbReference type="HAMAP-Rule" id="MF_00323"/>
    </source>
</evidence>
<dbReference type="GO" id="GO:0006783">
    <property type="term" value="P:heme biosynthetic process"/>
    <property type="evidence" value="ECO:0007669"/>
    <property type="project" value="UniProtKB-UniRule"/>
</dbReference>
<dbReference type="EMBL" id="BBLT01000002">
    <property type="protein sequence ID" value="GAL83884.1"/>
    <property type="molecule type" value="Genomic_DNA"/>
</dbReference>
<comment type="catalytic activity">
    <reaction evidence="7">
        <text>heme b + 2 H(+) = protoporphyrin IX + Fe(2+)</text>
        <dbReference type="Rhea" id="RHEA:22584"/>
        <dbReference type="ChEBI" id="CHEBI:15378"/>
        <dbReference type="ChEBI" id="CHEBI:29033"/>
        <dbReference type="ChEBI" id="CHEBI:57306"/>
        <dbReference type="ChEBI" id="CHEBI:60344"/>
        <dbReference type="EC" id="4.98.1.1"/>
    </reaction>
</comment>
<dbReference type="UniPathway" id="UPA00252">
    <property type="reaction ID" value="UER00325"/>
</dbReference>
<keyword evidence="7" id="KW-0479">Metal-binding</keyword>
<evidence type="ECO:0000256" key="4">
    <source>
        <dbReference type="ARBA" id="ARBA00023239"/>
    </source>
</evidence>
<dbReference type="HAMAP" id="MF_00323">
    <property type="entry name" value="Ferrochelatase"/>
    <property type="match status" value="1"/>
</dbReference>
<dbReference type="InterPro" id="IPR001015">
    <property type="entry name" value="Ferrochelatase"/>
</dbReference>
<dbReference type="SUPFAM" id="SSF53800">
    <property type="entry name" value="Chelatase"/>
    <property type="match status" value="1"/>
</dbReference>
<name>A0A098LBU7_9BACT</name>
<evidence type="ECO:0000256" key="5">
    <source>
        <dbReference type="ARBA" id="ARBA00023244"/>
    </source>
</evidence>
<evidence type="ECO:0000313" key="9">
    <source>
        <dbReference type="EMBL" id="GAL83884.1"/>
    </source>
</evidence>
<dbReference type="Pfam" id="PF00762">
    <property type="entry name" value="Ferrochelatase"/>
    <property type="match status" value="1"/>
</dbReference>
<comment type="similarity">
    <text evidence="1 7 8">Belongs to the ferrochelatase family.</text>
</comment>
<gene>
    <name evidence="7" type="primary">hemH</name>
    <name evidence="9" type="ORF">MYP_1112</name>
</gene>
<proteinExistence type="inferred from homology"/>
<dbReference type="Gene3D" id="3.40.50.1400">
    <property type="match status" value="2"/>
</dbReference>
<dbReference type="RefSeq" id="WP_045459601.1">
    <property type="nucleotide sequence ID" value="NZ_BBLT01000002.1"/>
</dbReference>
<evidence type="ECO:0000256" key="6">
    <source>
        <dbReference type="ARBA" id="ARBA00024536"/>
    </source>
</evidence>
<reference evidence="9 10" key="1">
    <citation type="submission" date="2014-09" db="EMBL/GenBank/DDBJ databases">
        <title>Sporocytophaga myxococcoides PG-01 genome sequencing.</title>
        <authorList>
            <person name="Liu L."/>
            <person name="Gao P.J."/>
            <person name="Chen G.J."/>
            <person name="Wang L.S."/>
        </authorList>
    </citation>
    <scope>NUCLEOTIDE SEQUENCE [LARGE SCALE GENOMIC DNA]</scope>
    <source>
        <strain evidence="9 10">PG-01</strain>
    </source>
</reference>
<evidence type="ECO:0000313" key="10">
    <source>
        <dbReference type="Proteomes" id="UP000030185"/>
    </source>
</evidence>
<dbReference type="EC" id="4.98.1.1" evidence="7"/>
<dbReference type="GO" id="GO:0004325">
    <property type="term" value="F:ferrochelatase activity"/>
    <property type="evidence" value="ECO:0007669"/>
    <property type="project" value="UniProtKB-UniRule"/>
</dbReference>
<evidence type="ECO:0000256" key="8">
    <source>
        <dbReference type="RuleBase" id="RU004185"/>
    </source>
</evidence>
<dbReference type="STRING" id="153721.MYP_1112"/>
<dbReference type="GO" id="GO:0005737">
    <property type="term" value="C:cytoplasm"/>
    <property type="evidence" value="ECO:0007669"/>
    <property type="project" value="UniProtKB-SubCell"/>
</dbReference>
<dbReference type="eggNOG" id="COG0276">
    <property type="taxonomic scope" value="Bacteria"/>
</dbReference>
<dbReference type="Proteomes" id="UP000030185">
    <property type="component" value="Unassembled WGS sequence"/>
</dbReference>
<comment type="pathway">
    <text evidence="7">Porphyrin-containing compound metabolism; protoheme biosynthesis; protoheme from protoporphyrin-IX: step 1/1.</text>
</comment>
<dbReference type="NCBIfam" id="TIGR00109">
    <property type="entry name" value="hemH"/>
    <property type="match status" value="1"/>
</dbReference>
<accession>A0A098LBU7</accession>
<dbReference type="CDD" id="cd00419">
    <property type="entry name" value="Ferrochelatase_C"/>
    <property type="match status" value="1"/>
</dbReference>
<dbReference type="CDD" id="cd03411">
    <property type="entry name" value="Ferrochelatase_N"/>
    <property type="match status" value="1"/>
</dbReference>
<keyword evidence="5 7" id="KW-0627">Porphyrin biosynthesis</keyword>
<evidence type="ECO:0000256" key="1">
    <source>
        <dbReference type="ARBA" id="ARBA00007718"/>
    </source>
</evidence>
<comment type="caution">
    <text evidence="9">The sequence shown here is derived from an EMBL/GenBank/DDBJ whole genome shotgun (WGS) entry which is preliminary data.</text>
</comment>
<protein>
    <recommendedName>
        <fullName evidence="7">Ferrochelatase</fullName>
        <ecNumber evidence="7">4.98.1.1</ecNumber>
    </recommendedName>
    <alternativeName>
        <fullName evidence="7">Heme synthase</fullName>
    </alternativeName>
    <alternativeName>
        <fullName evidence="7">Protoheme ferro-lyase</fullName>
    </alternativeName>
</protein>
<keyword evidence="7" id="KW-0963">Cytoplasm</keyword>